<dbReference type="CDD" id="cd12107">
    <property type="entry name" value="Hemerythrin"/>
    <property type="match status" value="1"/>
</dbReference>
<dbReference type="NCBIfam" id="TIGR02481">
    <property type="entry name" value="hemeryth_dom"/>
    <property type="match status" value="1"/>
</dbReference>
<evidence type="ECO:0000313" key="5">
    <source>
        <dbReference type="EMBL" id="SDP73028.1"/>
    </source>
</evidence>
<dbReference type="RefSeq" id="WP_092225768.1">
    <property type="nucleotide sequence ID" value="NZ_FNJI01000040.1"/>
</dbReference>
<evidence type="ECO:0000256" key="3">
    <source>
        <dbReference type="ARBA" id="ARBA00023004"/>
    </source>
</evidence>
<dbReference type="SUPFAM" id="SSF47188">
    <property type="entry name" value="Hemerythrin-like"/>
    <property type="match status" value="1"/>
</dbReference>
<keyword evidence="2" id="KW-0479">Metal-binding</keyword>
<dbReference type="EMBL" id="FNJI01000040">
    <property type="protein sequence ID" value="SDP73028.1"/>
    <property type="molecule type" value="Genomic_DNA"/>
</dbReference>
<proteinExistence type="inferred from homology"/>
<keyword evidence="3" id="KW-0408">Iron</keyword>
<reference evidence="5 6" key="1">
    <citation type="submission" date="2016-10" db="EMBL/GenBank/DDBJ databases">
        <authorList>
            <person name="de Groot N.N."/>
        </authorList>
    </citation>
    <scope>NUCLEOTIDE SEQUENCE [LARGE SCALE GENOMIC DNA]</scope>
    <source>
        <strain evidence="5 6">DSM 12130</strain>
    </source>
</reference>
<dbReference type="GO" id="GO:0046872">
    <property type="term" value="F:metal ion binding"/>
    <property type="evidence" value="ECO:0007669"/>
    <property type="project" value="UniProtKB-KW"/>
</dbReference>
<sequence>MENINWKKEFSVGVQELDQQHKKLLSMINRLIDDQKKLTDPKLINELLMEMIDYAEVHFQAEEHLMTEYNYHYTDRQAQQHQQFIEKTRSFLSATDVGPNILSNALLDYLGNWLINHILTEDMKYKDFFQSKGIDQSYSPV</sequence>
<dbReference type="PANTHER" id="PTHR37164">
    <property type="entry name" value="BACTERIOHEMERYTHRIN"/>
    <property type="match status" value="1"/>
</dbReference>
<dbReference type="NCBIfam" id="NF033749">
    <property type="entry name" value="bact_hemeryth"/>
    <property type="match status" value="1"/>
</dbReference>
<dbReference type="AlphaFoldDB" id="A0A1H0V4D5"/>
<dbReference type="Gene3D" id="1.20.120.50">
    <property type="entry name" value="Hemerythrin-like"/>
    <property type="match status" value="1"/>
</dbReference>
<keyword evidence="6" id="KW-1185">Reference proteome</keyword>
<accession>A0A1H0V4D5</accession>
<evidence type="ECO:0000259" key="4">
    <source>
        <dbReference type="Pfam" id="PF01814"/>
    </source>
</evidence>
<evidence type="ECO:0000256" key="2">
    <source>
        <dbReference type="ARBA" id="ARBA00022723"/>
    </source>
</evidence>
<dbReference type="STRING" id="91360.SAMN05660330_03858"/>
<dbReference type="PANTHER" id="PTHR37164:SF1">
    <property type="entry name" value="BACTERIOHEMERYTHRIN"/>
    <property type="match status" value="1"/>
</dbReference>
<gene>
    <name evidence="5" type="ORF">SAMN05660330_03858</name>
</gene>
<dbReference type="Proteomes" id="UP000199073">
    <property type="component" value="Unassembled WGS sequence"/>
</dbReference>
<dbReference type="InterPro" id="IPR035938">
    <property type="entry name" value="Hemerythrin-like_sf"/>
</dbReference>
<dbReference type="InterPro" id="IPR012312">
    <property type="entry name" value="Hemerythrin-like"/>
</dbReference>
<protein>
    <submittedName>
        <fullName evidence="5">Hemerythrin</fullName>
    </submittedName>
</protein>
<dbReference type="InterPro" id="IPR050669">
    <property type="entry name" value="Hemerythrin"/>
</dbReference>
<name>A0A1H0V4D5_9BACT</name>
<evidence type="ECO:0000313" key="6">
    <source>
        <dbReference type="Proteomes" id="UP000199073"/>
    </source>
</evidence>
<evidence type="ECO:0000256" key="1">
    <source>
        <dbReference type="ARBA" id="ARBA00010587"/>
    </source>
</evidence>
<dbReference type="Pfam" id="PF01814">
    <property type="entry name" value="Hemerythrin"/>
    <property type="match status" value="1"/>
</dbReference>
<feature type="domain" description="Hemerythrin-like" evidence="4">
    <location>
        <begin position="13"/>
        <end position="126"/>
    </location>
</feature>
<organism evidence="5 6">
    <name type="scientific">Desulforhopalus singaporensis</name>
    <dbReference type="NCBI Taxonomy" id="91360"/>
    <lineage>
        <taxon>Bacteria</taxon>
        <taxon>Pseudomonadati</taxon>
        <taxon>Thermodesulfobacteriota</taxon>
        <taxon>Desulfobulbia</taxon>
        <taxon>Desulfobulbales</taxon>
        <taxon>Desulfocapsaceae</taxon>
        <taxon>Desulforhopalus</taxon>
    </lineage>
</organism>
<comment type="similarity">
    <text evidence="1">Belongs to the hemerythrin family.</text>
</comment>
<dbReference type="OrthoDB" id="9774644at2"/>
<dbReference type="InterPro" id="IPR012827">
    <property type="entry name" value="Hemerythrin_metal-bd"/>
</dbReference>